<accession>A0A5N7MBR0</accession>
<feature type="transmembrane region" description="Helical" evidence="1">
    <location>
        <begin position="201"/>
        <end position="224"/>
    </location>
</feature>
<dbReference type="Proteomes" id="UP000403266">
    <property type="component" value="Unassembled WGS sequence"/>
</dbReference>
<feature type="transmembrane region" description="Helical" evidence="1">
    <location>
        <begin position="115"/>
        <end position="135"/>
    </location>
</feature>
<dbReference type="GO" id="GO:0016020">
    <property type="term" value="C:membrane"/>
    <property type="evidence" value="ECO:0007669"/>
    <property type="project" value="UniProtKB-SubCell"/>
</dbReference>
<evidence type="ECO:0000259" key="2">
    <source>
        <dbReference type="Pfam" id="PF14378"/>
    </source>
</evidence>
<feature type="transmembrane region" description="Helical" evidence="1">
    <location>
        <begin position="299"/>
        <end position="320"/>
    </location>
</feature>
<name>A0A5N7MBR0_9HYPH</name>
<feature type="transmembrane region" description="Helical" evidence="1">
    <location>
        <begin position="86"/>
        <end position="109"/>
    </location>
</feature>
<reference evidence="3 4" key="1">
    <citation type="journal article" date="2019" name="Syst. Appl. Microbiol.">
        <title>Microvirga tunisiensis sp. nov., a root nodule symbiotic bacterium isolated from Lupinus micranthus and L. luteus grown in Northern Tunisia.</title>
        <authorList>
            <person name="Msaddak A."/>
            <person name="Rejili M."/>
            <person name="Duran D."/>
            <person name="Mars M."/>
            <person name="Palacios J.M."/>
            <person name="Ruiz-Argueso T."/>
            <person name="Rey L."/>
            <person name="Imperial J."/>
        </authorList>
    </citation>
    <scope>NUCLEOTIDE SEQUENCE [LARGE SCALE GENOMIC DNA]</scope>
    <source>
        <strain evidence="3 4">Lmie10</strain>
    </source>
</reference>
<feature type="transmembrane region" description="Helical" evidence="1">
    <location>
        <begin position="326"/>
        <end position="344"/>
    </location>
</feature>
<feature type="transmembrane region" description="Helical" evidence="1">
    <location>
        <begin position="147"/>
        <end position="168"/>
    </location>
</feature>
<comment type="caution">
    <text evidence="3">The sequence shown here is derived from an EMBL/GenBank/DDBJ whole genome shotgun (WGS) entry which is preliminary data.</text>
</comment>
<evidence type="ECO:0000313" key="3">
    <source>
        <dbReference type="EMBL" id="MPR24148.1"/>
    </source>
</evidence>
<keyword evidence="1" id="KW-0472">Membrane</keyword>
<feature type="domain" description="Inositolphosphotransferase Aur1/Ipt1" evidence="2">
    <location>
        <begin position="180"/>
        <end position="365"/>
    </location>
</feature>
<proteinExistence type="predicted"/>
<gene>
    <name evidence="3" type="ORF">FS320_02630</name>
</gene>
<evidence type="ECO:0000256" key="1">
    <source>
        <dbReference type="SAM" id="Phobius"/>
    </source>
</evidence>
<keyword evidence="4" id="KW-1185">Reference proteome</keyword>
<keyword evidence="1" id="KW-1133">Transmembrane helix</keyword>
<protein>
    <submittedName>
        <fullName evidence="3">Phosphatase PAP2 family protein</fullName>
    </submittedName>
</protein>
<dbReference type="InterPro" id="IPR026841">
    <property type="entry name" value="Aur1/Ipt1"/>
</dbReference>
<organism evidence="3 4">
    <name type="scientific">Microvirga tunisiensis</name>
    <dbReference type="NCBI Taxonomy" id="2108360"/>
    <lineage>
        <taxon>Bacteria</taxon>
        <taxon>Pseudomonadati</taxon>
        <taxon>Pseudomonadota</taxon>
        <taxon>Alphaproteobacteria</taxon>
        <taxon>Hyphomicrobiales</taxon>
        <taxon>Methylobacteriaceae</taxon>
        <taxon>Microvirga</taxon>
    </lineage>
</organism>
<feature type="transmembrane region" description="Helical" evidence="1">
    <location>
        <begin position="236"/>
        <end position="257"/>
    </location>
</feature>
<dbReference type="Pfam" id="PF14378">
    <property type="entry name" value="PAP2_3"/>
    <property type="match status" value="1"/>
</dbReference>
<dbReference type="EMBL" id="VOSK01000003">
    <property type="protein sequence ID" value="MPR24148.1"/>
    <property type="molecule type" value="Genomic_DNA"/>
</dbReference>
<evidence type="ECO:0000313" key="4">
    <source>
        <dbReference type="Proteomes" id="UP000403266"/>
    </source>
</evidence>
<sequence>MFSRTSRSSCPCKVSIRKPKRFWPTMFRLIRLRPAWAISRRCLAEARRWSPTPYQPPRPPPRRKSGTSIVTSIAPIRRQGLDFPSLFLWSIISSLFCAYFVMAVLGLVRINPSDLVLAVLASAVGLSLWAFYTFNRPDERIARLSRGMVELFLLSFLCGSLSYLAAALNRPLWDEVFDMWDKALGFHWKDWLLVLNSHPRVHLVLAAAYHSMIPQFIGVVVALVTARAFKTLDTFLIAFGIAATATVSISAMMPALSPLVYYNIVPSDYPNIVLAVPLEFASQVTALRDGSMRLVDLSGAQGLVTFPSFHTASGVLLFLAFWQVPYLRWIFAALNVVLITSVTLEGSHFLVDVLAGTAVALVSWWTADRIVRFNPSVVSRILEASVGRRLPELAPEAARRTIRPRLE</sequence>
<keyword evidence="1" id="KW-0812">Transmembrane</keyword>
<dbReference type="AlphaFoldDB" id="A0A5N7MBR0"/>